<feature type="binding site" evidence="3">
    <location>
        <position position="184"/>
    </location>
    <ligand>
        <name>a divalent metal cation</name>
        <dbReference type="ChEBI" id="CHEBI:60240"/>
        <label>2</label>
    </ligand>
</feature>
<keyword evidence="2" id="KW-0378">Hydrolase</keyword>
<gene>
    <name evidence="4" type="ORF">COV01_01030</name>
</gene>
<dbReference type="PANTHER" id="PTHR46124">
    <property type="entry name" value="D-AMINOACYL-TRNA DEACYLASE"/>
    <property type="match status" value="1"/>
</dbReference>
<evidence type="ECO:0000313" key="5">
    <source>
        <dbReference type="Proteomes" id="UP000228700"/>
    </source>
</evidence>
<accession>A0A2M8LDB1</accession>
<dbReference type="Pfam" id="PF01026">
    <property type="entry name" value="TatD_DNase"/>
    <property type="match status" value="1"/>
</dbReference>
<evidence type="ECO:0000313" key="4">
    <source>
        <dbReference type="EMBL" id="PJE74598.1"/>
    </source>
</evidence>
<evidence type="ECO:0000256" key="3">
    <source>
        <dbReference type="PIRSR" id="PIRSR005902-1"/>
    </source>
</evidence>
<dbReference type="PROSITE" id="PS01091">
    <property type="entry name" value="TATD_3"/>
    <property type="match status" value="1"/>
</dbReference>
<dbReference type="GO" id="GO:0016788">
    <property type="term" value="F:hydrolase activity, acting on ester bonds"/>
    <property type="evidence" value="ECO:0007669"/>
    <property type="project" value="InterPro"/>
</dbReference>
<dbReference type="InterPro" id="IPR018228">
    <property type="entry name" value="DNase_TatD-rel_CS"/>
</dbReference>
<comment type="caution">
    <text evidence="4">The sequence shown here is derived from an EMBL/GenBank/DDBJ whole genome shotgun (WGS) entry which is preliminary data.</text>
</comment>
<feature type="binding site" evidence="3">
    <location>
        <position position="156"/>
    </location>
    <ligand>
        <name>a divalent metal cation</name>
        <dbReference type="ChEBI" id="CHEBI:60240"/>
        <label>2</label>
    </ligand>
</feature>
<name>A0A2M8LDB1_9BACT</name>
<feature type="binding site" evidence="3">
    <location>
        <position position="240"/>
    </location>
    <ligand>
        <name>a divalent metal cation</name>
        <dbReference type="ChEBI" id="CHEBI:60240"/>
        <label>1</label>
    </ligand>
</feature>
<keyword evidence="1 3" id="KW-0479">Metal-binding</keyword>
<feature type="binding site" evidence="3">
    <location>
        <position position="118"/>
    </location>
    <ligand>
        <name>a divalent metal cation</name>
        <dbReference type="ChEBI" id="CHEBI:60240"/>
        <label>1</label>
    </ligand>
</feature>
<proteinExistence type="predicted"/>
<dbReference type="PIRSF" id="PIRSF005902">
    <property type="entry name" value="DNase_TatD"/>
    <property type="match status" value="1"/>
</dbReference>
<dbReference type="GO" id="GO:0046872">
    <property type="term" value="F:metal ion binding"/>
    <property type="evidence" value="ECO:0007669"/>
    <property type="project" value="UniProtKB-KW"/>
</dbReference>
<dbReference type="InterPro" id="IPR001130">
    <property type="entry name" value="TatD-like"/>
</dbReference>
<reference evidence="5" key="1">
    <citation type="submission" date="2017-09" db="EMBL/GenBank/DDBJ databases">
        <title>Depth-based differentiation of microbial function through sediment-hosted aquifers and enrichment of novel symbionts in the deep terrestrial subsurface.</title>
        <authorList>
            <person name="Probst A.J."/>
            <person name="Ladd B."/>
            <person name="Jarett J.K."/>
            <person name="Geller-Mcgrath D.E."/>
            <person name="Sieber C.M.K."/>
            <person name="Emerson J.B."/>
            <person name="Anantharaman K."/>
            <person name="Thomas B.C."/>
            <person name="Malmstrom R."/>
            <person name="Stieglmeier M."/>
            <person name="Klingl A."/>
            <person name="Woyke T."/>
            <person name="Ryan C.M."/>
            <person name="Banfield J.F."/>
        </authorList>
    </citation>
    <scope>NUCLEOTIDE SEQUENCE [LARGE SCALE GENOMIC DNA]</scope>
</reference>
<evidence type="ECO:0000256" key="1">
    <source>
        <dbReference type="ARBA" id="ARBA00022723"/>
    </source>
</evidence>
<organism evidence="4 5">
    <name type="scientific">Candidatus Taylorbacteria bacterium CG10_big_fil_rev_8_21_14_0_10_41_48</name>
    <dbReference type="NCBI Taxonomy" id="1975024"/>
    <lineage>
        <taxon>Bacteria</taxon>
        <taxon>Candidatus Tayloriibacteriota</taxon>
    </lineage>
</organism>
<dbReference type="Gene3D" id="3.20.20.140">
    <property type="entry name" value="Metal-dependent hydrolases"/>
    <property type="match status" value="1"/>
</dbReference>
<sequence length="291" mass="32905">MRMKRPQYIDIHAHTNFVVFDADRDAVVRRALDSETWIINVGTKQDTSRRAAEMTQKYPEGVYAIIGLHPIHVNPSEYDSEESGAEGQVVEVKGEDFDADFYRTLAKDGDKKVVGIGECGLDYYRNPTEAEKKRQIQAFRAQIELALELDLPLMLHVRSAYQEVLDILKEYKTKAGDKLRGDAHFFAGSVDEAREFLSLGFHLSYTGVVTFPPQKGRTGAISYEKLIQATPTDRIMSETDCPYVAPVPHRGKRCEPVFVQEVAHKIAAIKDIAIEDCKVALVDNAFRLWRL</sequence>
<dbReference type="CDD" id="cd01310">
    <property type="entry name" value="TatD_DNAse"/>
    <property type="match status" value="1"/>
</dbReference>
<feature type="binding site" evidence="3">
    <location>
        <position position="12"/>
    </location>
    <ligand>
        <name>a divalent metal cation</name>
        <dbReference type="ChEBI" id="CHEBI:60240"/>
        <label>1</label>
    </ligand>
</feature>
<evidence type="ECO:0000256" key="2">
    <source>
        <dbReference type="ARBA" id="ARBA00022801"/>
    </source>
</evidence>
<protein>
    <recommendedName>
        <fullName evidence="6">Hydrolase TatD</fullName>
    </recommendedName>
</protein>
<feature type="binding site" evidence="3">
    <location>
        <position position="14"/>
    </location>
    <ligand>
        <name>a divalent metal cation</name>
        <dbReference type="ChEBI" id="CHEBI:60240"/>
        <label>1</label>
    </ligand>
</feature>
<dbReference type="PANTHER" id="PTHR46124:SF2">
    <property type="entry name" value="D-AMINOACYL-TRNA DEACYLASE"/>
    <property type="match status" value="1"/>
</dbReference>
<evidence type="ECO:0008006" key="6">
    <source>
        <dbReference type="Google" id="ProtNLM"/>
    </source>
</evidence>
<dbReference type="EMBL" id="PFEQ01000001">
    <property type="protein sequence ID" value="PJE74598.1"/>
    <property type="molecule type" value="Genomic_DNA"/>
</dbReference>
<dbReference type="SUPFAM" id="SSF51556">
    <property type="entry name" value="Metallo-dependent hydrolases"/>
    <property type="match status" value="1"/>
</dbReference>
<dbReference type="FunFam" id="3.20.20.140:FF:000005">
    <property type="entry name" value="TatD family hydrolase"/>
    <property type="match status" value="1"/>
</dbReference>
<dbReference type="Proteomes" id="UP000228700">
    <property type="component" value="Unassembled WGS sequence"/>
</dbReference>
<dbReference type="InterPro" id="IPR032466">
    <property type="entry name" value="Metal_Hydrolase"/>
</dbReference>
<dbReference type="AlphaFoldDB" id="A0A2M8LDB1"/>